<gene>
    <name evidence="2" type="ORF">CYCCA115_LOCUS13716</name>
</gene>
<dbReference type="Proteomes" id="UP001295423">
    <property type="component" value="Unassembled WGS sequence"/>
</dbReference>
<feature type="region of interest" description="Disordered" evidence="1">
    <location>
        <begin position="60"/>
        <end position="178"/>
    </location>
</feature>
<feature type="compositionally biased region" description="Basic residues" evidence="1">
    <location>
        <begin position="67"/>
        <end position="96"/>
    </location>
</feature>
<proteinExistence type="predicted"/>
<sequence>MAGTILLDETALDRALQKRGGKPQKSYTHEPYLISTAPLSSKPSFDKLLDEGALSEALRAKAEQRRSRARSIFRSPSRSHRTLRSRRSSRKSKSRNNSKSDKSLLKSSSYKSQGSSTYAESTGQTVATKSSHSHAESIEATSNHSSSAASPERGRTSRHERGRPSLRSKSEPSRQPQVVPMFHVHADTRQQQLERLSFSQSVASEPVRSAEYDDISVEKRSFFRQTVAADSVMQPVDYIDSPHTEQLLAPMGGAEVVEMIVSRFLLTGLEKPEVSAYIDQYDDDVEQLVHKIQGELVALGNMAMTDDMEELARLVPFHYQLMVDRFDMDLIAELWTNAYEHVWMNHDVDDSRQLAGPSHAVFNLNLIVKLYRRRMRARRWDDLMVNDEKRIEELKEQRRRRRSHSQDKRRQRRGKSVDAILSKFRGS</sequence>
<feature type="region of interest" description="Disordered" evidence="1">
    <location>
        <begin position="394"/>
        <end position="418"/>
    </location>
</feature>
<comment type="caution">
    <text evidence="2">The sequence shown here is derived from an EMBL/GenBank/DDBJ whole genome shotgun (WGS) entry which is preliminary data.</text>
</comment>
<dbReference type="EMBL" id="CAKOGP040001814">
    <property type="protein sequence ID" value="CAJ1952787.1"/>
    <property type="molecule type" value="Genomic_DNA"/>
</dbReference>
<feature type="compositionally biased region" description="Polar residues" evidence="1">
    <location>
        <begin position="117"/>
        <end position="130"/>
    </location>
</feature>
<accession>A0AAD2JI29</accession>
<evidence type="ECO:0000256" key="1">
    <source>
        <dbReference type="SAM" id="MobiDB-lite"/>
    </source>
</evidence>
<evidence type="ECO:0000313" key="2">
    <source>
        <dbReference type="EMBL" id="CAJ1952787.1"/>
    </source>
</evidence>
<protein>
    <submittedName>
        <fullName evidence="2">Uncharacterized protein</fullName>
    </submittedName>
</protein>
<feature type="compositionally biased region" description="Basic and acidic residues" evidence="1">
    <location>
        <begin position="152"/>
        <end position="172"/>
    </location>
</feature>
<feature type="compositionally biased region" description="Basic residues" evidence="1">
    <location>
        <begin position="397"/>
        <end position="414"/>
    </location>
</feature>
<feature type="compositionally biased region" description="Low complexity" evidence="1">
    <location>
        <begin position="105"/>
        <end position="116"/>
    </location>
</feature>
<organism evidence="2 3">
    <name type="scientific">Cylindrotheca closterium</name>
    <dbReference type="NCBI Taxonomy" id="2856"/>
    <lineage>
        <taxon>Eukaryota</taxon>
        <taxon>Sar</taxon>
        <taxon>Stramenopiles</taxon>
        <taxon>Ochrophyta</taxon>
        <taxon>Bacillariophyta</taxon>
        <taxon>Bacillariophyceae</taxon>
        <taxon>Bacillariophycidae</taxon>
        <taxon>Bacillariales</taxon>
        <taxon>Bacillariaceae</taxon>
        <taxon>Cylindrotheca</taxon>
    </lineage>
</organism>
<evidence type="ECO:0000313" key="3">
    <source>
        <dbReference type="Proteomes" id="UP001295423"/>
    </source>
</evidence>
<reference evidence="2" key="1">
    <citation type="submission" date="2023-08" db="EMBL/GenBank/DDBJ databases">
        <authorList>
            <person name="Audoor S."/>
            <person name="Bilcke G."/>
        </authorList>
    </citation>
    <scope>NUCLEOTIDE SEQUENCE</scope>
</reference>
<feature type="compositionally biased region" description="Polar residues" evidence="1">
    <location>
        <begin position="139"/>
        <end position="149"/>
    </location>
</feature>
<keyword evidence="3" id="KW-1185">Reference proteome</keyword>
<name>A0AAD2JI29_9STRA</name>
<dbReference type="AlphaFoldDB" id="A0AAD2JI29"/>